<gene>
    <name evidence="1" type="ORF">NQ314_003485</name>
</gene>
<dbReference type="AlphaFoldDB" id="A0AAV8ZLM8"/>
<keyword evidence="2" id="KW-1185">Reference proteome</keyword>
<sequence length="76" mass="8769">MDFGVAQLPENILNASNEALKSLIPEKSKDRNEKAYNAFKQWQGGNHIEVINENVLLAYFQQLSKKHSPSTLWVYY</sequence>
<name>A0AAV8ZLM8_9CUCU</name>
<reference evidence="1" key="1">
    <citation type="journal article" date="2023" name="Insect Mol. Biol.">
        <title>Genome sequencing provides insights into the evolution of gene families encoding plant cell wall-degrading enzymes in longhorned beetles.</title>
        <authorList>
            <person name="Shin N.R."/>
            <person name="Okamura Y."/>
            <person name="Kirsch R."/>
            <person name="Pauchet Y."/>
        </authorList>
    </citation>
    <scope>NUCLEOTIDE SEQUENCE</scope>
    <source>
        <strain evidence="1">RBIC_L_NR</strain>
    </source>
</reference>
<evidence type="ECO:0000313" key="2">
    <source>
        <dbReference type="Proteomes" id="UP001162156"/>
    </source>
</evidence>
<accession>A0AAV8ZLM8</accession>
<organism evidence="1 2">
    <name type="scientific">Rhamnusium bicolor</name>
    <dbReference type="NCBI Taxonomy" id="1586634"/>
    <lineage>
        <taxon>Eukaryota</taxon>
        <taxon>Metazoa</taxon>
        <taxon>Ecdysozoa</taxon>
        <taxon>Arthropoda</taxon>
        <taxon>Hexapoda</taxon>
        <taxon>Insecta</taxon>
        <taxon>Pterygota</taxon>
        <taxon>Neoptera</taxon>
        <taxon>Endopterygota</taxon>
        <taxon>Coleoptera</taxon>
        <taxon>Polyphaga</taxon>
        <taxon>Cucujiformia</taxon>
        <taxon>Chrysomeloidea</taxon>
        <taxon>Cerambycidae</taxon>
        <taxon>Lepturinae</taxon>
        <taxon>Rhagiini</taxon>
        <taxon>Rhamnusium</taxon>
    </lineage>
</organism>
<evidence type="ECO:0000313" key="1">
    <source>
        <dbReference type="EMBL" id="KAJ8966509.1"/>
    </source>
</evidence>
<proteinExistence type="predicted"/>
<dbReference type="Proteomes" id="UP001162156">
    <property type="component" value="Unassembled WGS sequence"/>
</dbReference>
<dbReference type="EMBL" id="JANEYF010000991">
    <property type="protein sequence ID" value="KAJ8966509.1"/>
    <property type="molecule type" value="Genomic_DNA"/>
</dbReference>
<protein>
    <submittedName>
        <fullName evidence="1">Uncharacterized protein</fullName>
    </submittedName>
</protein>
<comment type="caution">
    <text evidence="1">The sequence shown here is derived from an EMBL/GenBank/DDBJ whole genome shotgun (WGS) entry which is preliminary data.</text>
</comment>